<dbReference type="InterPro" id="IPR050828">
    <property type="entry name" value="C-type_lectin/matrix_domain"/>
</dbReference>
<dbReference type="SMART" id="SM00034">
    <property type="entry name" value="CLECT"/>
    <property type="match status" value="1"/>
</dbReference>
<dbReference type="InterPro" id="IPR016187">
    <property type="entry name" value="CTDL_fold"/>
</dbReference>
<dbReference type="Pfam" id="PF00059">
    <property type="entry name" value="Lectin_C"/>
    <property type="match status" value="1"/>
</dbReference>
<organism evidence="5 6">
    <name type="scientific">Pleurodeles waltl</name>
    <name type="common">Iberian ribbed newt</name>
    <dbReference type="NCBI Taxonomy" id="8319"/>
    <lineage>
        <taxon>Eukaryota</taxon>
        <taxon>Metazoa</taxon>
        <taxon>Chordata</taxon>
        <taxon>Craniata</taxon>
        <taxon>Vertebrata</taxon>
        <taxon>Euteleostomi</taxon>
        <taxon>Amphibia</taxon>
        <taxon>Batrachia</taxon>
        <taxon>Caudata</taxon>
        <taxon>Salamandroidea</taxon>
        <taxon>Salamandridae</taxon>
        <taxon>Pleurodelinae</taxon>
        <taxon>Pleurodeles</taxon>
    </lineage>
</organism>
<dbReference type="PROSITE" id="PS50041">
    <property type="entry name" value="C_TYPE_LECTIN_2"/>
    <property type="match status" value="1"/>
</dbReference>
<dbReference type="AlphaFoldDB" id="A0AAV7P4R0"/>
<keyword evidence="3" id="KW-1133">Transmembrane helix</keyword>
<dbReference type="GO" id="GO:0005886">
    <property type="term" value="C:plasma membrane"/>
    <property type="evidence" value="ECO:0007669"/>
    <property type="project" value="UniProtKB-SubCell"/>
</dbReference>
<accession>A0AAV7P4R0</accession>
<protein>
    <recommendedName>
        <fullName evidence="4">C-type lectin domain-containing protein</fullName>
    </recommendedName>
</protein>
<dbReference type="Gene3D" id="3.10.100.10">
    <property type="entry name" value="Mannose-Binding Protein A, subunit A"/>
    <property type="match status" value="1"/>
</dbReference>
<dbReference type="InterPro" id="IPR033992">
    <property type="entry name" value="NKR-like_CTLD"/>
</dbReference>
<dbReference type="InterPro" id="IPR016186">
    <property type="entry name" value="C-type_lectin-like/link_sf"/>
</dbReference>
<sequence>MTPSPPGTTQYQPFTLMHPCADPQHPLNQDTSFHRVTALNGWPFNITDGPPKELQRGASARLEVGFTDHEPVRRVINVLNPQTRLRVVLGLAAALFITVVGLSLYIMVLKKRQFSEPQIMKESAQSRAADIGKDGRVLPPCGDSWIWYWNKCFYFSEGYGDWTEARDSCAALNSSLALIDTQEELDFMFRYKGMRDHWIGLQRETDQQWKWVNGTKFSNWFVVEDYSECAYLNHGRVKSAECYGKRKWICTQVSAYGRKRNKRSLILQPFR</sequence>
<evidence type="ECO:0000313" key="6">
    <source>
        <dbReference type="Proteomes" id="UP001066276"/>
    </source>
</evidence>
<dbReference type="Proteomes" id="UP001066276">
    <property type="component" value="Chromosome 7"/>
</dbReference>
<keyword evidence="3" id="KW-0472">Membrane</keyword>
<dbReference type="GO" id="GO:0030246">
    <property type="term" value="F:carbohydrate binding"/>
    <property type="evidence" value="ECO:0007669"/>
    <property type="project" value="UniProtKB-KW"/>
</dbReference>
<dbReference type="PANTHER" id="PTHR45710:SF8">
    <property type="entry name" value="RERATING FAMILY MEMBER 4"/>
    <property type="match status" value="1"/>
</dbReference>
<evidence type="ECO:0000256" key="2">
    <source>
        <dbReference type="ARBA" id="ARBA00022734"/>
    </source>
</evidence>
<dbReference type="EMBL" id="JANPWB010000011">
    <property type="protein sequence ID" value="KAJ1122124.1"/>
    <property type="molecule type" value="Genomic_DNA"/>
</dbReference>
<dbReference type="CDD" id="cd03593">
    <property type="entry name" value="CLECT_NK_receptors_like"/>
    <property type="match status" value="1"/>
</dbReference>
<keyword evidence="3" id="KW-0812">Transmembrane</keyword>
<dbReference type="SUPFAM" id="SSF56436">
    <property type="entry name" value="C-type lectin-like"/>
    <property type="match status" value="1"/>
</dbReference>
<name>A0AAV7P4R0_PLEWA</name>
<proteinExistence type="predicted"/>
<evidence type="ECO:0000259" key="4">
    <source>
        <dbReference type="PROSITE" id="PS50041"/>
    </source>
</evidence>
<feature type="transmembrane region" description="Helical" evidence="3">
    <location>
        <begin position="87"/>
        <end position="108"/>
    </location>
</feature>
<comment type="subcellular location">
    <subcellularLocation>
        <location evidence="1">Cell membrane</location>
        <topology evidence="1">Single-pass type II membrane protein</topology>
    </subcellularLocation>
</comment>
<evidence type="ECO:0000313" key="5">
    <source>
        <dbReference type="EMBL" id="KAJ1122124.1"/>
    </source>
</evidence>
<reference evidence="5" key="1">
    <citation type="journal article" date="2022" name="bioRxiv">
        <title>Sequencing and chromosome-scale assembly of the giantPleurodeles waltlgenome.</title>
        <authorList>
            <person name="Brown T."/>
            <person name="Elewa A."/>
            <person name="Iarovenko S."/>
            <person name="Subramanian E."/>
            <person name="Araus A.J."/>
            <person name="Petzold A."/>
            <person name="Susuki M."/>
            <person name="Suzuki K.-i.T."/>
            <person name="Hayashi T."/>
            <person name="Toyoda A."/>
            <person name="Oliveira C."/>
            <person name="Osipova E."/>
            <person name="Leigh N.D."/>
            <person name="Simon A."/>
            <person name="Yun M.H."/>
        </authorList>
    </citation>
    <scope>NUCLEOTIDE SEQUENCE</scope>
    <source>
        <strain evidence="5">20211129_DDA</strain>
        <tissue evidence="5">Liver</tissue>
    </source>
</reference>
<evidence type="ECO:0000256" key="3">
    <source>
        <dbReference type="SAM" id="Phobius"/>
    </source>
</evidence>
<comment type="caution">
    <text evidence="5">The sequence shown here is derived from an EMBL/GenBank/DDBJ whole genome shotgun (WGS) entry which is preliminary data.</text>
</comment>
<feature type="domain" description="C-type lectin" evidence="4">
    <location>
        <begin position="148"/>
        <end position="251"/>
    </location>
</feature>
<dbReference type="PANTHER" id="PTHR45710">
    <property type="entry name" value="C-TYPE LECTIN DOMAIN-CONTAINING PROTEIN 180"/>
    <property type="match status" value="1"/>
</dbReference>
<evidence type="ECO:0000256" key="1">
    <source>
        <dbReference type="ARBA" id="ARBA00004401"/>
    </source>
</evidence>
<keyword evidence="6" id="KW-1185">Reference proteome</keyword>
<dbReference type="InterPro" id="IPR001304">
    <property type="entry name" value="C-type_lectin-like"/>
</dbReference>
<gene>
    <name evidence="5" type="ORF">NDU88_000628</name>
</gene>
<keyword evidence="2" id="KW-0430">Lectin</keyword>